<feature type="compositionally biased region" description="Polar residues" evidence="1">
    <location>
        <begin position="325"/>
        <end position="337"/>
    </location>
</feature>
<dbReference type="PANTHER" id="PTHR34285:SF3">
    <property type="entry name" value="OS08G0510800 PROTEIN"/>
    <property type="match status" value="1"/>
</dbReference>
<organism evidence="2 3">
    <name type="scientific">Trapa incisa</name>
    <dbReference type="NCBI Taxonomy" id="236973"/>
    <lineage>
        <taxon>Eukaryota</taxon>
        <taxon>Viridiplantae</taxon>
        <taxon>Streptophyta</taxon>
        <taxon>Embryophyta</taxon>
        <taxon>Tracheophyta</taxon>
        <taxon>Spermatophyta</taxon>
        <taxon>Magnoliopsida</taxon>
        <taxon>eudicotyledons</taxon>
        <taxon>Gunneridae</taxon>
        <taxon>Pentapetalae</taxon>
        <taxon>rosids</taxon>
        <taxon>malvids</taxon>
        <taxon>Myrtales</taxon>
        <taxon>Lythraceae</taxon>
        <taxon>Trapa</taxon>
    </lineage>
</organism>
<dbReference type="AlphaFoldDB" id="A0AAN7KFA6"/>
<dbReference type="PANTHER" id="PTHR34285">
    <property type="entry name" value="OS08G0510800 PROTEIN"/>
    <property type="match status" value="1"/>
</dbReference>
<sequence length="364" mass="39713">MKASLKFREDQKPLIRAKVPLSILGLPFLSGIVAGEAKELTLNLGTFFESGPSVRLSYRPNDSWNPFSVVVKTGIGHFGSPISSSMSMSAEFNLLNQGSPSFMLHFRPNFGDFSVKKSHSSVAIRRSSTTSADEDSSIEVVEPQSHGGYMANETAFFGRKISSFTSETPAMAISEILSGIEVTARTAVPVRNRAVVNFRWGVRVPWEVGNAFNSTGRITFKKVPFLVMDKIGIEHLASVNSYPDPEGQENAPAIHVGNNTLEAFFAVKRQLEILQAENGMLKKDVEDLRHEFLSKSSNPTKPVTLDSVRYRDIDRNENRGHSSKTEQPSIQKKSSVSGGFAGKSLEADVSEELKKALKGAAGGS</sequence>
<protein>
    <submittedName>
        <fullName evidence="2">Uncharacterized protein</fullName>
    </submittedName>
</protein>
<feature type="region of interest" description="Disordered" evidence="1">
    <location>
        <begin position="293"/>
        <end position="341"/>
    </location>
</feature>
<evidence type="ECO:0000313" key="2">
    <source>
        <dbReference type="EMBL" id="KAK4765945.1"/>
    </source>
</evidence>
<evidence type="ECO:0000313" key="3">
    <source>
        <dbReference type="Proteomes" id="UP001345219"/>
    </source>
</evidence>
<gene>
    <name evidence="2" type="ORF">SAY87_007587</name>
</gene>
<comment type="caution">
    <text evidence="2">The sequence shown here is derived from an EMBL/GenBank/DDBJ whole genome shotgun (WGS) entry which is preliminary data.</text>
</comment>
<keyword evidence="3" id="KW-1185">Reference proteome</keyword>
<accession>A0AAN7KFA6</accession>
<feature type="compositionally biased region" description="Basic and acidic residues" evidence="1">
    <location>
        <begin position="308"/>
        <end position="324"/>
    </location>
</feature>
<proteinExistence type="predicted"/>
<name>A0AAN7KFA6_9MYRT</name>
<reference evidence="2 3" key="1">
    <citation type="journal article" date="2023" name="Hortic Res">
        <title>Pangenome of water caltrop reveals structural variations and asymmetric subgenome divergence after allopolyploidization.</title>
        <authorList>
            <person name="Zhang X."/>
            <person name="Chen Y."/>
            <person name="Wang L."/>
            <person name="Yuan Y."/>
            <person name="Fang M."/>
            <person name="Shi L."/>
            <person name="Lu R."/>
            <person name="Comes H.P."/>
            <person name="Ma Y."/>
            <person name="Chen Y."/>
            <person name="Huang G."/>
            <person name="Zhou Y."/>
            <person name="Zheng Z."/>
            <person name="Qiu Y."/>
        </authorList>
    </citation>
    <scope>NUCLEOTIDE SEQUENCE [LARGE SCALE GENOMIC DNA]</scope>
    <source>
        <tissue evidence="2">Roots</tissue>
    </source>
</reference>
<dbReference type="Proteomes" id="UP001345219">
    <property type="component" value="Chromosome 7"/>
</dbReference>
<dbReference type="EMBL" id="JAXIOK010000007">
    <property type="protein sequence ID" value="KAK4765945.1"/>
    <property type="molecule type" value="Genomic_DNA"/>
</dbReference>
<evidence type="ECO:0000256" key="1">
    <source>
        <dbReference type="SAM" id="MobiDB-lite"/>
    </source>
</evidence>